<dbReference type="PANTHER" id="PTHR10587">
    <property type="entry name" value="GLYCOSYL TRANSFERASE-RELATED"/>
    <property type="match status" value="1"/>
</dbReference>
<evidence type="ECO:0000256" key="3">
    <source>
        <dbReference type="SAM" id="MobiDB-lite"/>
    </source>
</evidence>
<feature type="domain" description="NodB homology" evidence="4">
    <location>
        <begin position="66"/>
        <end position="245"/>
    </location>
</feature>
<feature type="region of interest" description="Disordered" evidence="3">
    <location>
        <begin position="313"/>
        <end position="342"/>
    </location>
</feature>
<evidence type="ECO:0000256" key="2">
    <source>
        <dbReference type="ARBA" id="ARBA00022801"/>
    </source>
</evidence>
<feature type="domain" description="NodB homology" evidence="4">
    <location>
        <begin position="346"/>
        <end position="527"/>
    </location>
</feature>
<dbReference type="Gene3D" id="3.20.20.370">
    <property type="entry name" value="Glycoside hydrolase/deacetylase"/>
    <property type="match status" value="2"/>
</dbReference>
<name>A0A927GU82_9BACL</name>
<dbReference type="SUPFAM" id="SSF88713">
    <property type="entry name" value="Glycoside hydrolase/deacetylase"/>
    <property type="match status" value="2"/>
</dbReference>
<dbReference type="Proteomes" id="UP000621560">
    <property type="component" value="Unassembled WGS sequence"/>
</dbReference>
<dbReference type="GO" id="GO:0005975">
    <property type="term" value="P:carbohydrate metabolic process"/>
    <property type="evidence" value="ECO:0007669"/>
    <property type="project" value="InterPro"/>
</dbReference>
<evidence type="ECO:0000256" key="1">
    <source>
        <dbReference type="ARBA" id="ARBA00022723"/>
    </source>
</evidence>
<proteinExistence type="predicted"/>
<keyword evidence="6" id="KW-1185">Reference proteome</keyword>
<evidence type="ECO:0000259" key="4">
    <source>
        <dbReference type="PROSITE" id="PS51677"/>
    </source>
</evidence>
<evidence type="ECO:0000313" key="6">
    <source>
        <dbReference type="Proteomes" id="UP000621560"/>
    </source>
</evidence>
<accession>A0A927GU82</accession>
<protein>
    <submittedName>
        <fullName evidence="5">Polysaccharide deacetylase family protein</fullName>
    </submittedName>
</protein>
<dbReference type="InterPro" id="IPR050248">
    <property type="entry name" value="Polysacc_deacetylase_ArnD"/>
</dbReference>
<dbReference type="PANTHER" id="PTHR10587:SF133">
    <property type="entry name" value="CHITIN DEACETYLASE 1-RELATED"/>
    <property type="match status" value="1"/>
</dbReference>
<sequence length="538" mass="58164">MMDNQRRNRILPITVTLLLLTILQLLTGCSGSKASGPGNGGAGQSQAVPQPTEMSRVIDSVYTTERALALTFNGMGDEERMDRLLQKLDDYGIKASFFLPGMRVAEEPDIARRIAAHGHELEAGTLNREAIEGLNYEQLEREVRLDLQVLREHTEADPRYVRSSWGEVSDALRYAAEAGGLRAVVGQTLFLHNWQEETEEERRTLIRNYVQRGAILALDTEENEDLLANVKRIAEAAEAVGYAFVTLEELDAKGGARLAGDEVPGYDAALLDSDAGAGADYRLWRGAAQSGDDAAEMTSRHATGQADEQAEKQAIAQADEQAGGRATDNAGAGSAADRSENGGASRAVALTFDDWGSDAAITPILDVLAEYEVRASFFLRADGVVRNPNLARAIAEAGHDVGNHTYSHPVITELTTQQLQQEIVQAHRIIAEAIQQPPAMLFRPPTGAFEPEDLAAIAATGYRDIVLFDVDPEDYKRERTAQQIVDATLAQAQGGSLVLLHLLDGTHTADALPGIIEGLRARGYAIEPVSALLEGYTD</sequence>
<keyword evidence="2" id="KW-0378">Hydrolase</keyword>
<keyword evidence="1" id="KW-0479">Metal-binding</keyword>
<evidence type="ECO:0000313" key="5">
    <source>
        <dbReference type="EMBL" id="MBD2847442.1"/>
    </source>
</evidence>
<dbReference type="GO" id="GO:0016810">
    <property type="term" value="F:hydrolase activity, acting on carbon-nitrogen (but not peptide) bonds"/>
    <property type="evidence" value="ECO:0007669"/>
    <property type="project" value="InterPro"/>
</dbReference>
<dbReference type="PROSITE" id="PS51677">
    <property type="entry name" value="NODB"/>
    <property type="match status" value="2"/>
</dbReference>
<comment type="caution">
    <text evidence="5">The sequence shown here is derived from an EMBL/GenBank/DDBJ whole genome shotgun (WGS) entry which is preliminary data.</text>
</comment>
<reference evidence="5" key="1">
    <citation type="submission" date="2020-09" db="EMBL/GenBank/DDBJ databases">
        <title>A novel bacterium of genus Paenibacillus, isolated from South China Sea.</title>
        <authorList>
            <person name="Huang H."/>
            <person name="Mo K."/>
            <person name="Hu Y."/>
        </authorList>
    </citation>
    <scope>NUCLEOTIDE SEQUENCE</scope>
    <source>
        <strain evidence="5">IB182496</strain>
    </source>
</reference>
<dbReference type="EMBL" id="JACXIZ010000038">
    <property type="protein sequence ID" value="MBD2847442.1"/>
    <property type="molecule type" value="Genomic_DNA"/>
</dbReference>
<dbReference type="AlphaFoldDB" id="A0A927GU82"/>
<dbReference type="RefSeq" id="WP_190920551.1">
    <property type="nucleotide sequence ID" value="NZ_JACXIZ010000038.1"/>
</dbReference>
<dbReference type="Pfam" id="PF01522">
    <property type="entry name" value="Polysacc_deac_1"/>
    <property type="match status" value="2"/>
</dbReference>
<dbReference type="InterPro" id="IPR011330">
    <property type="entry name" value="Glyco_hydro/deAcase_b/a-brl"/>
</dbReference>
<organism evidence="5 6">
    <name type="scientific">Paenibacillus sabuli</name>
    <dbReference type="NCBI Taxonomy" id="2772509"/>
    <lineage>
        <taxon>Bacteria</taxon>
        <taxon>Bacillati</taxon>
        <taxon>Bacillota</taxon>
        <taxon>Bacilli</taxon>
        <taxon>Bacillales</taxon>
        <taxon>Paenibacillaceae</taxon>
        <taxon>Paenibacillus</taxon>
    </lineage>
</organism>
<dbReference type="InterPro" id="IPR002509">
    <property type="entry name" value="NODB_dom"/>
</dbReference>
<dbReference type="CDD" id="cd10917">
    <property type="entry name" value="CE4_NodB_like_6s_7s"/>
    <property type="match status" value="2"/>
</dbReference>
<gene>
    <name evidence="5" type="ORF">IDH44_19745</name>
</gene>
<dbReference type="PROSITE" id="PS51257">
    <property type="entry name" value="PROKAR_LIPOPROTEIN"/>
    <property type="match status" value="1"/>
</dbReference>